<proteinExistence type="predicted"/>
<dbReference type="Proteomes" id="UP000245250">
    <property type="component" value="Chromosome"/>
</dbReference>
<dbReference type="AlphaFoldDB" id="A0A2S1YL66"/>
<gene>
    <name evidence="1" type="ORF">HYN56_11445</name>
</gene>
<accession>A0A2S1YL66</accession>
<dbReference type="RefSeq" id="WP_109192289.1">
    <property type="nucleotide sequence ID" value="NZ_CP029255.1"/>
</dbReference>
<organism evidence="1 2">
    <name type="scientific">Flavobacterium crocinum</name>
    <dbReference type="NCBI Taxonomy" id="2183896"/>
    <lineage>
        <taxon>Bacteria</taxon>
        <taxon>Pseudomonadati</taxon>
        <taxon>Bacteroidota</taxon>
        <taxon>Flavobacteriia</taxon>
        <taxon>Flavobacteriales</taxon>
        <taxon>Flavobacteriaceae</taxon>
        <taxon>Flavobacterium</taxon>
    </lineage>
</organism>
<protein>
    <submittedName>
        <fullName evidence="1">Uncharacterized protein</fullName>
    </submittedName>
</protein>
<dbReference type="EMBL" id="CP029255">
    <property type="protein sequence ID" value="AWK04805.1"/>
    <property type="molecule type" value="Genomic_DNA"/>
</dbReference>
<sequence>MNVDYQDINVFEVDYIYRIQTFEKYLADSNASQEHYAHYKAGLIPDIFYGHNMPEVMSLFRKQFLEIKSGLERYEMDNNNDFPMLESIVNTERDLRNIFDESQLKDYTALLERCFDSQKLDAKAAAVSRFYLATPILKSYIFQIEKIFGKGILD</sequence>
<dbReference type="OrthoDB" id="1350385at2"/>
<name>A0A2S1YL66_9FLAO</name>
<keyword evidence="2" id="KW-1185">Reference proteome</keyword>
<evidence type="ECO:0000313" key="1">
    <source>
        <dbReference type="EMBL" id="AWK04805.1"/>
    </source>
</evidence>
<evidence type="ECO:0000313" key="2">
    <source>
        <dbReference type="Proteomes" id="UP000245250"/>
    </source>
</evidence>
<dbReference type="KEGG" id="fcr:HYN56_11445"/>
<reference evidence="1 2" key="1">
    <citation type="submission" date="2018-05" db="EMBL/GenBank/DDBJ databases">
        <title>Genome sequencing of Flavobacterium sp. HYN0056.</title>
        <authorList>
            <person name="Yi H."/>
            <person name="Baek C."/>
        </authorList>
    </citation>
    <scope>NUCLEOTIDE SEQUENCE [LARGE SCALE GENOMIC DNA]</scope>
    <source>
        <strain evidence="1 2">HYN0056</strain>
    </source>
</reference>